<evidence type="ECO:0000313" key="17">
    <source>
        <dbReference type="EMBL" id="BBL86703.1"/>
    </source>
</evidence>
<evidence type="ECO:0000256" key="10">
    <source>
        <dbReference type="ARBA" id="ARBA00022989"/>
    </source>
</evidence>
<proteinExistence type="inferred from homology"/>
<comment type="similarity">
    <text evidence="14">Belongs to the cytochrome b family.</text>
</comment>
<comment type="cofactor">
    <cofactor evidence="14">
        <name>heme b</name>
        <dbReference type="ChEBI" id="CHEBI:60344"/>
    </cofactor>
    <text evidence="14">Binds 2 heme groups non-covalently.</text>
</comment>
<evidence type="ECO:0000256" key="5">
    <source>
        <dbReference type="ARBA" id="ARBA00022660"/>
    </source>
</evidence>
<name>A0A5K7W772_9EUKA</name>
<keyword evidence="8" id="KW-0999">Mitochondrion inner membrane</keyword>
<feature type="transmembrane region" description="Helical" evidence="14">
    <location>
        <begin position="115"/>
        <end position="136"/>
    </location>
</feature>
<evidence type="ECO:0000256" key="3">
    <source>
        <dbReference type="ARBA" id="ARBA00022448"/>
    </source>
</evidence>
<evidence type="ECO:0000256" key="1">
    <source>
        <dbReference type="ARBA" id="ARBA00004448"/>
    </source>
</evidence>
<dbReference type="Proteomes" id="UP000503178">
    <property type="component" value="Mitochondrion MT"/>
</dbReference>
<dbReference type="PANTHER" id="PTHR19271:SF16">
    <property type="entry name" value="CYTOCHROME B"/>
    <property type="match status" value="1"/>
</dbReference>
<dbReference type="GO" id="GO:0016491">
    <property type="term" value="F:oxidoreductase activity"/>
    <property type="evidence" value="ECO:0007669"/>
    <property type="project" value="UniProtKB-UniRule"/>
</dbReference>
<keyword evidence="13 14" id="KW-0472">Membrane</keyword>
<keyword evidence="7 14" id="KW-0479">Metal-binding</keyword>
<keyword evidence="11 14" id="KW-0408">Iron</keyword>
<comment type="function">
    <text evidence="14">Component of the ubiquinol-cytochrome c reductase complex (complex III or cytochrome b-c1 complex) that is part of the mitochondrial respiratory chain. The b-c1 complex mediates electron transfer from ubiquinol to cytochrome c. Contributes to the generation of a proton gradient across the mitochondrial membrane that is then used for ATP synthesis.</text>
</comment>
<feature type="transmembrane region" description="Helical" evidence="14">
    <location>
        <begin position="351"/>
        <end position="369"/>
    </location>
</feature>
<evidence type="ECO:0000256" key="8">
    <source>
        <dbReference type="ARBA" id="ARBA00022792"/>
    </source>
</evidence>
<evidence type="ECO:0000256" key="7">
    <source>
        <dbReference type="ARBA" id="ARBA00022723"/>
    </source>
</evidence>
<feature type="domain" description="Cytochrome b/b6 C-terminal region profile" evidence="16">
    <location>
        <begin position="213"/>
        <end position="377"/>
    </location>
</feature>
<keyword evidence="9 14" id="KW-0249">Electron transport</keyword>
<comment type="subcellular location">
    <subcellularLocation>
        <location evidence="1">Mitochondrion inner membrane</location>
        <topology evidence="1">Multi-pass membrane protein</topology>
    </subcellularLocation>
</comment>
<evidence type="ECO:0000256" key="9">
    <source>
        <dbReference type="ARBA" id="ARBA00022982"/>
    </source>
</evidence>
<dbReference type="InterPro" id="IPR005797">
    <property type="entry name" value="Cyt_b/b6_N"/>
</dbReference>
<feature type="transmembrane region" description="Helical" evidence="14">
    <location>
        <begin position="324"/>
        <end position="344"/>
    </location>
</feature>
<feature type="domain" description="Cytochrome b/b6 N-terminal region profile" evidence="15">
    <location>
        <begin position="1"/>
        <end position="212"/>
    </location>
</feature>
<dbReference type="PROSITE" id="PS51002">
    <property type="entry name" value="CYTB_NTER"/>
    <property type="match status" value="1"/>
</dbReference>
<evidence type="ECO:0000256" key="2">
    <source>
        <dbReference type="ARBA" id="ARBA00013531"/>
    </source>
</evidence>
<dbReference type="Gene3D" id="1.20.810.10">
    <property type="entry name" value="Cytochrome Bc1 Complex, Chain C"/>
    <property type="match status" value="1"/>
</dbReference>
<organism evidence="17 18">
    <name type="scientific">Paulinella micropora</name>
    <dbReference type="NCBI Taxonomy" id="1928728"/>
    <lineage>
        <taxon>Eukaryota</taxon>
        <taxon>Sar</taxon>
        <taxon>Rhizaria</taxon>
        <taxon>Cercozoa</taxon>
        <taxon>Imbricatea</taxon>
        <taxon>Silicofilosea</taxon>
        <taxon>Euglyphida</taxon>
        <taxon>Paulinellidae</taxon>
        <taxon>Paulinella</taxon>
    </lineage>
</organism>
<evidence type="ECO:0000256" key="13">
    <source>
        <dbReference type="ARBA" id="ARBA00023136"/>
    </source>
</evidence>
<evidence type="ECO:0000259" key="16">
    <source>
        <dbReference type="PROSITE" id="PS51003"/>
    </source>
</evidence>
<geneLocation type="mitochondrion" evidence="17"/>
<evidence type="ECO:0000256" key="4">
    <source>
        <dbReference type="ARBA" id="ARBA00022617"/>
    </source>
</evidence>
<dbReference type="SUPFAM" id="SSF81342">
    <property type="entry name" value="Transmembrane di-heme cytochromes"/>
    <property type="match status" value="1"/>
</dbReference>
<dbReference type="CDD" id="cd00284">
    <property type="entry name" value="Cytochrome_b_N"/>
    <property type="match status" value="1"/>
</dbReference>
<accession>A0A5K7W772</accession>
<keyword evidence="10 14" id="KW-1133">Transmembrane helix</keyword>
<dbReference type="GO" id="GO:0008121">
    <property type="term" value="F:quinol-cytochrome-c reductase activity"/>
    <property type="evidence" value="ECO:0007669"/>
    <property type="project" value="TreeGrafter"/>
</dbReference>
<evidence type="ECO:0000256" key="11">
    <source>
        <dbReference type="ARBA" id="ARBA00023004"/>
    </source>
</evidence>
<dbReference type="GO" id="GO:0006122">
    <property type="term" value="P:mitochondrial electron transport, ubiquinol to cytochrome c"/>
    <property type="evidence" value="ECO:0007669"/>
    <property type="project" value="TreeGrafter"/>
</dbReference>
<keyword evidence="6 14" id="KW-0812">Transmembrane</keyword>
<dbReference type="Pfam" id="PF00033">
    <property type="entry name" value="Cytochrome_B"/>
    <property type="match status" value="1"/>
</dbReference>
<feature type="transmembrane region" description="Helical" evidence="14">
    <location>
        <begin position="290"/>
        <end position="312"/>
    </location>
</feature>
<dbReference type="InterPro" id="IPR005798">
    <property type="entry name" value="Cyt_b/b6_C"/>
</dbReference>
<feature type="transmembrane region" description="Helical" evidence="14">
    <location>
        <begin position="78"/>
        <end position="99"/>
    </location>
</feature>
<evidence type="ECO:0000256" key="12">
    <source>
        <dbReference type="ARBA" id="ARBA00023128"/>
    </source>
</evidence>
<keyword evidence="12 14" id="KW-0496">Mitochondrion</keyword>
<keyword evidence="5 14" id="KW-0679">Respiratory chain</keyword>
<evidence type="ECO:0000259" key="15">
    <source>
        <dbReference type="PROSITE" id="PS51002"/>
    </source>
</evidence>
<dbReference type="GeneID" id="42317575"/>
<feature type="transmembrane region" description="Helical" evidence="14">
    <location>
        <begin position="30"/>
        <end position="57"/>
    </location>
</feature>
<evidence type="ECO:0000256" key="14">
    <source>
        <dbReference type="RuleBase" id="RU362117"/>
    </source>
</evidence>
<keyword evidence="3 14" id="KW-0813">Transport</keyword>
<reference evidence="17 18" key="1">
    <citation type="submission" date="2019-06" db="EMBL/GenBank/DDBJ databases">
        <title>A hidden player of endosymbiotic evolution: DNA virus triggered massive gene transfer.</title>
        <authorList>
            <person name="Matsuo M."/>
            <person name="Katahata A."/>
            <person name="Tachikawa M."/>
            <person name="Minakuchi Y."/>
            <person name="Noguchi H."/>
            <person name="Toyoda A."/>
            <person name="Fujiyama A."/>
            <person name="Suzuki Y."/>
            <person name="Satoh S."/>
            <person name="Nakayama T."/>
            <person name="Kamikawa R."/>
            <person name="Nomura M."/>
            <person name="Inagaki Y."/>
            <person name="Ishida K."/>
            <person name="Obokata J."/>
        </authorList>
    </citation>
    <scope>NUCLEOTIDE SEQUENCE [LARGE SCALE GENOMIC DNA]</scope>
    <source>
        <strain evidence="17 18">MYN1</strain>
    </source>
</reference>
<feature type="transmembrane region" description="Helical" evidence="14">
    <location>
        <begin position="232"/>
        <end position="253"/>
    </location>
</feature>
<feature type="transmembrane region" description="Helical" evidence="14">
    <location>
        <begin position="265"/>
        <end position="283"/>
    </location>
</feature>
<dbReference type="RefSeq" id="YP_009709962.1">
    <property type="nucleotide sequence ID" value="NC_045137.1"/>
</dbReference>
<dbReference type="InterPro" id="IPR048259">
    <property type="entry name" value="Cytochrome_b_N_euk/bac"/>
</dbReference>
<feature type="transmembrane region" description="Helical" evidence="14">
    <location>
        <begin position="181"/>
        <end position="203"/>
    </location>
</feature>
<evidence type="ECO:0000313" key="18">
    <source>
        <dbReference type="Proteomes" id="UP000503178"/>
    </source>
</evidence>
<dbReference type="InterPro" id="IPR027387">
    <property type="entry name" value="Cytb/b6-like_sf"/>
</dbReference>
<dbReference type="PANTHER" id="PTHR19271">
    <property type="entry name" value="CYTOCHROME B"/>
    <property type="match status" value="1"/>
</dbReference>
<dbReference type="PROSITE" id="PS51003">
    <property type="entry name" value="CYTB_CTER"/>
    <property type="match status" value="1"/>
</dbReference>
<evidence type="ECO:0000256" key="6">
    <source>
        <dbReference type="ARBA" id="ARBA00022692"/>
    </source>
</evidence>
<dbReference type="Pfam" id="PF00032">
    <property type="entry name" value="Cytochrom_B_C"/>
    <property type="match status" value="1"/>
</dbReference>
<dbReference type="InterPro" id="IPR036150">
    <property type="entry name" value="Cyt_b/b6_C_sf"/>
</dbReference>
<keyword evidence="4 14" id="KW-0349">Heme</keyword>
<dbReference type="EMBL" id="LC490352">
    <property type="protein sequence ID" value="BBL86703.1"/>
    <property type="molecule type" value="Genomic_DNA"/>
</dbReference>
<dbReference type="InterPro" id="IPR016174">
    <property type="entry name" value="Di-haem_cyt_TM"/>
</dbReference>
<gene>
    <name evidence="17" type="primary">cob</name>
    <name evidence="17" type="ORF">PMYN1_Mit32</name>
</gene>
<dbReference type="SUPFAM" id="SSF81648">
    <property type="entry name" value="a domain/subunit of cytochrome bc1 complex (Ubiquinol-cytochrome c reductase)"/>
    <property type="match status" value="1"/>
</dbReference>
<keyword evidence="18" id="KW-1185">Reference proteome</keyword>
<sequence length="377" mass="43755">MIKLNHSNPIIPFFLKEHTINYPTPITINYFFGFGFTSGIFLGIQIFSGIFLAMFYVPDVNYAFESVEMICNEIHYGWFFRNLHQTGASFFFFAVYIHLARSLYFKSFYWPNTCVWWSGLLIFLLMVATAFLGYVLPWSQMGFWAATVITNLFTAIPIIGNKVVLWIWGGYSVQNNTLKRFAILHYVLPFVLTGLMGLHLSLLHKSGSSDSLLSMKFTEKLNFYPFFIKKDLSFISIIIGLFVYVVCLNPTFFSEVDIYTEADPLTGIYVIPEWYFLPLFGFIKCVRSKILGIFLILSFFLILAFCPFFINFEGLYMNSNDQTLYNFLVINVFSSYISLGYVAAQPLTEEIFFLNGFAAVWFFLSFFFLCFSEHFKN</sequence>
<dbReference type="AlphaFoldDB" id="A0A5K7W772"/>
<protein>
    <recommendedName>
        <fullName evidence="2 14">Cytochrome b</fullName>
    </recommendedName>
</protein>
<dbReference type="GO" id="GO:0005743">
    <property type="term" value="C:mitochondrial inner membrane"/>
    <property type="evidence" value="ECO:0007669"/>
    <property type="project" value="UniProtKB-SubCell"/>
</dbReference>
<dbReference type="GO" id="GO:0046872">
    <property type="term" value="F:metal ion binding"/>
    <property type="evidence" value="ECO:0007669"/>
    <property type="project" value="UniProtKB-UniRule"/>
</dbReference>
<feature type="transmembrane region" description="Helical" evidence="14">
    <location>
        <begin position="143"/>
        <end position="169"/>
    </location>
</feature>